<dbReference type="InterPro" id="IPR017900">
    <property type="entry name" value="4Fe4S_Fe_S_CS"/>
</dbReference>
<dbReference type="Gene3D" id="1.10.1060.10">
    <property type="entry name" value="Alpha-helical ferredoxin"/>
    <property type="match status" value="1"/>
</dbReference>
<name>A0A3D4VBJ4_9BACT</name>
<gene>
    <name evidence="8" type="ORF">DGD08_14860</name>
</gene>
<feature type="transmembrane region" description="Helical" evidence="6">
    <location>
        <begin position="71"/>
        <end position="92"/>
    </location>
</feature>
<keyword evidence="3" id="KW-0560">Oxidoreductase</keyword>
<keyword evidence="6" id="KW-0812">Transmembrane</keyword>
<dbReference type="PROSITE" id="PS51379">
    <property type="entry name" value="4FE4S_FER_2"/>
    <property type="match status" value="2"/>
</dbReference>
<dbReference type="AlphaFoldDB" id="A0A3D4VBJ4"/>
<dbReference type="GO" id="GO:0005886">
    <property type="term" value="C:plasma membrane"/>
    <property type="evidence" value="ECO:0007669"/>
    <property type="project" value="TreeGrafter"/>
</dbReference>
<dbReference type="GO" id="GO:0046872">
    <property type="term" value="F:metal ion binding"/>
    <property type="evidence" value="ECO:0007669"/>
    <property type="project" value="UniProtKB-KW"/>
</dbReference>
<evidence type="ECO:0000256" key="4">
    <source>
        <dbReference type="ARBA" id="ARBA00023004"/>
    </source>
</evidence>
<evidence type="ECO:0000256" key="3">
    <source>
        <dbReference type="ARBA" id="ARBA00023002"/>
    </source>
</evidence>
<organism evidence="8 9">
    <name type="scientific">Gemmatimonas aurantiaca</name>
    <dbReference type="NCBI Taxonomy" id="173480"/>
    <lineage>
        <taxon>Bacteria</taxon>
        <taxon>Pseudomonadati</taxon>
        <taxon>Gemmatimonadota</taxon>
        <taxon>Gemmatimonadia</taxon>
        <taxon>Gemmatimonadales</taxon>
        <taxon>Gemmatimonadaceae</taxon>
        <taxon>Gemmatimonas</taxon>
    </lineage>
</organism>
<keyword evidence="6" id="KW-1133">Transmembrane helix</keyword>
<dbReference type="InterPro" id="IPR036197">
    <property type="entry name" value="NarG-like_sf"/>
</dbReference>
<evidence type="ECO:0000313" key="9">
    <source>
        <dbReference type="Proteomes" id="UP000264071"/>
    </source>
</evidence>
<comment type="caution">
    <text evidence="8">The sequence shown here is derived from an EMBL/GenBank/DDBJ whole genome shotgun (WGS) entry which is preliminary data.</text>
</comment>
<dbReference type="InterPro" id="IPR004017">
    <property type="entry name" value="Cys_rich_dom"/>
</dbReference>
<keyword evidence="1" id="KW-0004">4Fe-4S</keyword>
<feature type="domain" description="4Fe-4S ferredoxin-type" evidence="7">
    <location>
        <begin position="345"/>
        <end position="378"/>
    </location>
</feature>
<dbReference type="Proteomes" id="UP000264071">
    <property type="component" value="Unassembled WGS sequence"/>
</dbReference>
<keyword evidence="6" id="KW-0472">Membrane</keyword>
<protein>
    <submittedName>
        <fullName evidence="8">4Fe-4S dicluster domain-containing protein</fullName>
    </submittedName>
</protein>
<evidence type="ECO:0000256" key="1">
    <source>
        <dbReference type="ARBA" id="ARBA00022485"/>
    </source>
</evidence>
<dbReference type="Pfam" id="PF02754">
    <property type="entry name" value="CCG"/>
    <property type="match status" value="2"/>
</dbReference>
<feature type="transmembrane region" description="Helical" evidence="6">
    <location>
        <begin position="149"/>
        <end position="169"/>
    </location>
</feature>
<evidence type="ECO:0000313" key="8">
    <source>
        <dbReference type="EMBL" id="HCT58483.1"/>
    </source>
</evidence>
<dbReference type="SUPFAM" id="SSF103501">
    <property type="entry name" value="Respiratory nitrate reductase 1 gamma chain"/>
    <property type="match status" value="1"/>
</dbReference>
<dbReference type="OMA" id="WVNVFGQ"/>
<reference evidence="8 9" key="1">
    <citation type="journal article" date="2018" name="Nat. Biotechnol.">
        <title>A standardized bacterial taxonomy based on genome phylogeny substantially revises the tree of life.</title>
        <authorList>
            <person name="Parks D.H."/>
            <person name="Chuvochina M."/>
            <person name="Waite D.W."/>
            <person name="Rinke C."/>
            <person name="Skarshewski A."/>
            <person name="Chaumeil P.A."/>
            <person name="Hugenholtz P."/>
        </authorList>
    </citation>
    <scope>NUCLEOTIDE SEQUENCE [LARGE SCALE GENOMIC DNA]</scope>
    <source>
        <strain evidence="8">UBA8844</strain>
    </source>
</reference>
<keyword evidence="5" id="KW-0411">Iron-sulfur</keyword>
<keyword evidence="2" id="KW-0479">Metal-binding</keyword>
<keyword evidence="4" id="KW-0408">Iron</keyword>
<feature type="transmembrane region" description="Helical" evidence="6">
    <location>
        <begin position="104"/>
        <end position="129"/>
    </location>
</feature>
<evidence type="ECO:0000259" key="7">
    <source>
        <dbReference type="PROSITE" id="PS51379"/>
    </source>
</evidence>
<sequence length="684" mass="75941">MTLSNLVFAVILAGGFWMFAQQAQRLVRWLKLAKPEDRTDHPDIRTKNFLLIGLAQTKILRDPFGGLMHALVFWGFCVLGLGTLEIWIQGLYTPFTWGVILPRMLYVPYVFSQEIFAVFVLMPVGYLLYRRLVLKPRRFTVDAVHSGEAVLILGVIATLMITLLLVFVGEAKQPGADLAGRAITSMLLPLFSGMSPETAHIMARVSWWIHAVLILWFLNHLPKSKHLHVLSSLINVWLSNTSGPGRIGAMKPMDLEAEDAEQFGAADIEHLSWKNLLDGYSCTECGRCTAACPANTTGKLLSPRMIVVKTRARLTEKASTLDAIAAGGGTATEEQQAVLDKNLLDDWITEEELWACTSCRACVQECPVSIDQLEIINELRRDLMLMESRFPEELQPALTSLERNGSPWAFSASDREKWAEGMDIPTMGEMAAAGEKPDILFWVGCMGSFDDRAKKITVAFARILQAADVKFAILGQEETCHGDPARRMGNEYLYQMLAKGVIETLDGYQVKTIVTFCPHCFHQMGKEFPDLGGHYEVIHHTEYIERLLGEGRVPLETEHGQRLKVAYHDSCYLGRYNEIYDAPRNTLKKALPIVELVEPKRTKSRGLCCGAGGGRMWMEENDGKRVNVERSEELLETGADQIAVACPFCMTMINDGVAGAGKEVPVFDISEIVASKLAAPAGSA</sequence>
<evidence type="ECO:0000256" key="2">
    <source>
        <dbReference type="ARBA" id="ARBA00022723"/>
    </source>
</evidence>
<dbReference type="PANTHER" id="PTHR43255:SF1">
    <property type="entry name" value="IRON-SULFUR-BINDING OXIDOREDUCTASE FADF-RELATED"/>
    <property type="match status" value="1"/>
</dbReference>
<feature type="domain" description="4Fe-4S ferredoxin-type" evidence="7">
    <location>
        <begin position="273"/>
        <end position="303"/>
    </location>
</feature>
<dbReference type="InterPro" id="IPR051460">
    <property type="entry name" value="HdrC_iron-sulfur_subunit"/>
</dbReference>
<evidence type="ECO:0000256" key="6">
    <source>
        <dbReference type="SAM" id="Phobius"/>
    </source>
</evidence>
<evidence type="ECO:0000256" key="5">
    <source>
        <dbReference type="ARBA" id="ARBA00023014"/>
    </source>
</evidence>
<dbReference type="PANTHER" id="PTHR43255">
    <property type="entry name" value="IRON-SULFUR-BINDING OXIDOREDUCTASE FADF-RELATED-RELATED"/>
    <property type="match status" value="1"/>
</dbReference>
<dbReference type="Gene3D" id="1.20.950.20">
    <property type="entry name" value="Transmembrane di-heme cytochromes, Chain C"/>
    <property type="match status" value="1"/>
</dbReference>
<dbReference type="Pfam" id="PF13187">
    <property type="entry name" value="Fer4_9"/>
    <property type="match status" value="1"/>
</dbReference>
<accession>A0A3D4VBJ4</accession>
<dbReference type="PROSITE" id="PS00198">
    <property type="entry name" value="4FE4S_FER_1"/>
    <property type="match status" value="1"/>
</dbReference>
<dbReference type="SUPFAM" id="SSF46548">
    <property type="entry name" value="alpha-helical ferredoxin"/>
    <property type="match status" value="1"/>
</dbReference>
<dbReference type="InterPro" id="IPR017896">
    <property type="entry name" value="4Fe4S_Fe-S-bd"/>
</dbReference>
<dbReference type="InterPro" id="IPR009051">
    <property type="entry name" value="Helical_ferredxn"/>
</dbReference>
<dbReference type="GO" id="GO:0051539">
    <property type="term" value="F:4 iron, 4 sulfur cluster binding"/>
    <property type="evidence" value="ECO:0007669"/>
    <property type="project" value="UniProtKB-KW"/>
</dbReference>
<dbReference type="EMBL" id="DPIY01000010">
    <property type="protein sequence ID" value="HCT58483.1"/>
    <property type="molecule type" value="Genomic_DNA"/>
</dbReference>
<proteinExistence type="predicted"/>
<dbReference type="GO" id="GO:0016491">
    <property type="term" value="F:oxidoreductase activity"/>
    <property type="evidence" value="ECO:0007669"/>
    <property type="project" value="UniProtKB-KW"/>
</dbReference>